<accession>A0ABV8TTJ6</accession>
<dbReference type="Pfam" id="PF12102">
    <property type="entry name" value="MrcB_N"/>
    <property type="match status" value="1"/>
</dbReference>
<evidence type="ECO:0000313" key="4">
    <source>
        <dbReference type="Proteomes" id="UP001595823"/>
    </source>
</evidence>
<comment type="caution">
    <text evidence="3">The sequence shown here is derived from an EMBL/GenBank/DDBJ whole genome shotgun (WGS) entry which is preliminary data.</text>
</comment>
<dbReference type="RefSeq" id="WP_380617797.1">
    <property type="nucleotide sequence ID" value="NZ_JBHSDK010000002.1"/>
</dbReference>
<dbReference type="Gene3D" id="3.30.920.90">
    <property type="match status" value="1"/>
</dbReference>
<feature type="region of interest" description="Disordered" evidence="1">
    <location>
        <begin position="191"/>
        <end position="215"/>
    </location>
</feature>
<evidence type="ECO:0000259" key="2">
    <source>
        <dbReference type="Pfam" id="PF12102"/>
    </source>
</evidence>
<dbReference type="EMBL" id="JBHSDK010000002">
    <property type="protein sequence ID" value="MFC4334063.1"/>
    <property type="molecule type" value="Genomic_DNA"/>
</dbReference>
<keyword evidence="4" id="KW-1185">Reference proteome</keyword>
<gene>
    <name evidence="3" type="ORF">ACFPET_02500</name>
</gene>
<proteinExistence type="predicted"/>
<dbReference type="InterPro" id="IPR021961">
    <property type="entry name" value="McrB_DNA-bd"/>
</dbReference>
<sequence>MIRELFEQVRKADYDYRGSHDQVIFQNLIDLEHRISALISGQYTTGRSRGVGSLPIGLWVAIFHPDVTETATQGIYVVFLFNEDRTEVTLSLIQAVTEAEERAKSMAPSTNDLLRQEAATIREQLYLDTTGLEPAIKLGKGGKLPQYEAASIYGRTWSLDDMPSDSAIAAEIDRFLELYSAAVDVMDDALREGSQQIPPRDPKVRKKEKPRRFKPKNTADYRVHIKAVEQTRSNSHEKLIESLGPWTEARGFDPNTNVHPRDLILHQDNGPDLLVEVKVFPSGRPRLGIRESIGQLAEYHHFLHEPDEDIELVAALSENPGTAYVELLSKLNIAAIWSTGATTWEGSDLARGLGLVD</sequence>
<feature type="domain" description="Type IV methyl-directed restriction enzyme EcoKMcrB subunit DNA-binding" evidence="2">
    <location>
        <begin position="29"/>
        <end position="181"/>
    </location>
</feature>
<protein>
    <submittedName>
        <fullName evidence="3">MrcB family domain-containing protein</fullName>
    </submittedName>
</protein>
<name>A0ABV8TTJ6_9ACTN</name>
<evidence type="ECO:0000313" key="3">
    <source>
        <dbReference type="EMBL" id="MFC4334063.1"/>
    </source>
</evidence>
<dbReference type="Proteomes" id="UP001595823">
    <property type="component" value="Unassembled WGS sequence"/>
</dbReference>
<organism evidence="3 4">
    <name type="scientific">Salininema proteolyticum</name>
    <dbReference type="NCBI Taxonomy" id="1607685"/>
    <lineage>
        <taxon>Bacteria</taxon>
        <taxon>Bacillati</taxon>
        <taxon>Actinomycetota</taxon>
        <taxon>Actinomycetes</taxon>
        <taxon>Glycomycetales</taxon>
        <taxon>Glycomycetaceae</taxon>
        <taxon>Salininema</taxon>
    </lineage>
</organism>
<feature type="compositionally biased region" description="Basic residues" evidence="1">
    <location>
        <begin position="203"/>
        <end position="215"/>
    </location>
</feature>
<evidence type="ECO:0000256" key="1">
    <source>
        <dbReference type="SAM" id="MobiDB-lite"/>
    </source>
</evidence>
<reference evidence="4" key="1">
    <citation type="journal article" date="2019" name="Int. J. Syst. Evol. Microbiol.">
        <title>The Global Catalogue of Microorganisms (GCM) 10K type strain sequencing project: providing services to taxonomists for standard genome sequencing and annotation.</title>
        <authorList>
            <consortium name="The Broad Institute Genomics Platform"/>
            <consortium name="The Broad Institute Genome Sequencing Center for Infectious Disease"/>
            <person name="Wu L."/>
            <person name="Ma J."/>
        </authorList>
    </citation>
    <scope>NUCLEOTIDE SEQUENCE [LARGE SCALE GENOMIC DNA]</scope>
    <source>
        <strain evidence="4">IBRC-M 10908</strain>
    </source>
</reference>